<dbReference type="PROSITE" id="PS50088">
    <property type="entry name" value="ANK_REPEAT"/>
    <property type="match status" value="1"/>
</dbReference>
<feature type="repeat" description="ANK" evidence="1">
    <location>
        <begin position="101"/>
        <end position="127"/>
    </location>
</feature>
<dbReference type="InterPro" id="IPR036770">
    <property type="entry name" value="Ankyrin_rpt-contain_sf"/>
</dbReference>
<keyword evidence="1" id="KW-0040">ANK repeat</keyword>
<dbReference type="PROSITE" id="PS50297">
    <property type="entry name" value="ANK_REP_REGION"/>
    <property type="match status" value="1"/>
</dbReference>
<accession>A0A4Z1TC43</accession>
<evidence type="ECO:0000256" key="1">
    <source>
        <dbReference type="PROSITE-ProRule" id="PRU00023"/>
    </source>
</evidence>
<organism evidence="2 3">
    <name type="scientific">Giardia muris</name>
    <dbReference type="NCBI Taxonomy" id="5742"/>
    <lineage>
        <taxon>Eukaryota</taxon>
        <taxon>Metamonada</taxon>
        <taxon>Diplomonadida</taxon>
        <taxon>Hexamitidae</taxon>
        <taxon>Giardiinae</taxon>
        <taxon>Giardia</taxon>
    </lineage>
</organism>
<dbReference type="PANTHER" id="PTHR24120:SF4">
    <property type="entry name" value="GH07239P"/>
    <property type="match status" value="1"/>
</dbReference>
<dbReference type="SMART" id="SM00248">
    <property type="entry name" value="ANK"/>
    <property type="match status" value="8"/>
</dbReference>
<evidence type="ECO:0000313" key="2">
    <source>
        <dbReference type="EMBL" id="TNJ30129.1"/>
    </source>
</evidence>
<comment type="caution">
    <text evidence="2">The sequence shown here is derived from an EMBL/GenBank/DDBJ whole genome shotgun (WGS) entry which is preliminary data.</text>
</comment>
<dbReference type="SUPFAM" id="SSF48403">
    <property type="entry name" value="Ankyrin repeat"/>
    <property type="match status" value="1"/>
</dbReference>
<reference evidence="2 3" key="1">
    <citation type="submission" date="2019-05" db="EMBL/GenBank/DDBJ databases">
        <title>The compact genome of Giardia muris reveals important steps in the evolution of intestinal protozoan parasites.</title>
        <authorList>
            <person name="Xu F."/>
            <person name="Jimenez-Gonzalez A."/>
            <person name="Einarsson E."/>
            <person name="Astvaldsson A."/>
            <person name="Peirasmaki D."/>
            <person name="Eckmann L."/>
            <person name="Andersson J.O."/>
            <person name="Svard S.G."/>
            <person name="Jerlstrom-Hultqvist J."/>
        </authorList>
    </citation>
    <scope>NUCLEOTIDE SEQUENCE [LARGE SCALE GENOMIC DNA]</scope>
    <source>
        <strain evidence="2 3">Roberts-Thomson</strain>
    </source>
</reference>
<evidence type="ECO:0000313" key="3">
    <source>
        <dbReference type="Proteomes" id="UP000315496"/>
    </source>
</evidence>
<protein>
    <submittedName>
        <fullName evidence="2">Ankyrin repeat protein 1</fullName>
    </submittedName>
</protein>
<sequence length="506" mass="55646">MSIERWFAAATQCRLDVLRQLSSAFLGSVDERGRSALIRVVRGGSVECTRFLMGYEASLTLPSGWTALMEAAYMGQTEIAAILASDLTGKCLLTMEGTYPPGTTALIVAATEGHTDMVRLLYEYEADCSRWTQSFLDLFLGLDDIAASSKDAVGRTPLMYLAMHSHRGLFHPELQYREVLKQSAGIFDDTGFTALMYAVTKGNVDFIAYSLNEQTKDLCLISPTGQQLSALMLAAQLGLVDICETLAASEACLTNPCGICALMIAILIGHEDIVLLLVPYEVHIQIVRSCIYVYELSAGMRPIDIALRYGTPTIASLLSQTKAPFSERSIGEPDSAVVDVAIGSPINLTTSMTMTEALDVPTSSMELQVERLTLDNTRLQEYSRRMYEQNQDLVQRLREVQSTLVILRDERQRLGAYVEDSAELIATSLASSGADTEDSMATLTELVQRFTRFYLDTIAFLRENDEKVVVGKNVDDIADIMSMFFTSVGLNLSHQDSTKVTHDGQA</sequence>
<dbReference type="Pfam" id="PF12796">
    <property type="entry name" value="Ank_2"/>
    <property type="match status" value="2"/>
</dbReference>
<dbReference type="InterPro" id="IPR002110">
    <property type="entry name" value="Ankyrin_rpt"/>
</dbReference>
<keyword evidence="3" id="KW-1185">Reference proteome</keyword>
<proteinExistence type="predicted"/>
<dbReference type="OrthoDB" id="10258592at2759"/>
<dbReference type="EMBL" id="VDLU01000001">
    <property type="protein sequence ID" value="TNJ30129.1"/>
    <property type="molecule type" value="Genomic_DNA"/>
</dbReference>
<name>A0A4Z1TC43_GIAMU</name>
<gene>
    <name evidence="2" type="ORF">GMRT_11070</name>
</gene>
<dbReference type="Pfam" id="PF00023">
    <property type="entry name" value="Ank"/>
    <property type="match status" value="1"/>
</dbReference>
<dbReference type="Gene3D" id="1.25.40.20">
    <property type="entry name" value="Ankyrin repeat-containing domain"/>
    <property type="match status" value="3"/>
</dbReference>
<dbReference type="PANTHER" id="PTHR24120">
    <property type="entry name" value="GH07239P"/>
    <property type="match status" value="1"/>
</dbReference>
<dbReference type="AlphaFoldDB" id="A0A4Z1TC43"/>
<dbReference type="Proteomes" id="UP000315496">
    <property type="component" value="Chromosome 1"/>
</dbReference>
<dbReference type="VEuPathDB" id="GiardiaDB:GMRT_11070"/>